<reference evidence="3" key="2">
    <citation type="submission" date="2020-05" db="UniProtKB">
        <authorList>
            <consortium name="EnsemblMetazoa"/>
        </authorList>
    </citation>
    <scope>IDENTIFICATION</scope>
    <source>
        <strain evidence="3">wikel</strain>
    </source>
</reference>
<evidence type="ECO:0000313" key="4">
    <source>
        <dbReference type="Proteomes" id="UP000001555"/>
    </source>
</evidence>
<dbReference type="EnsemblMetazoa" id="ISCW004013-RA">
    <property type="protein sequence ID" value="ISCW004013-PA"/>
    <property type="gene ID" value="ISCW004013"/>
</dbReference>
<evidence type="ECO:0000313" key="2">
    <source>
        <dbReference type="EMBL" id="EEC05901.1"/>
    </source>
</evidence>
<dbReference type="VEuPathDB" id="VectorBase:ISCI004013"/>
<dbReference type="AlphaFoldDB" id="B7PH29"/>
<proteinExistence type="predicted"/>
<evidence type="ECO:0000256" key="1">
    <source>
        <dbReference type="SAM" id="MobiDB-lite"/>
    </source>
</evidence>
<dbReference type="VEuPathDB" id="VectorBase:ISCW004013"/>
<evidence type="ECO:0000313" key="3">
    <source>
        <dbReference type="EnsemblMetazoa" id="ISCW004013-PA"/>
    </source>
</evidence>
<dbReference type="PaxDb" id="6945-B7PH29"/>
<feature type="region of interest" description="Disordered" evidence="1">
    <location>
        <begin position="1"/>
        <end position="54"/>
    </location>
</feature>
<dbReference type="Proteomes" id="UP000001555">
    <property type="component" value="Unassembled WGS sequence"/>
</dbReference>
<dbReference type="HOGENOM" id="CLU_3052665_0_0_1"/>
<sequence>MASPILNWDHNRQGQVGTAGAKPGNDGSMAANKKKENPPVSRGHYQAAHTSTRA</sequence>
<dbReference type="EMBL" id="DS710710">
    <property type="protein sequence ID" value="EEC05901.1"/>
    <property type="molecule type" value="Genomic_DNA"/>
</dbReference>
<organism>
    <name type="scientific">Ixodes scapularis</name>
    <name type="common">Black-legged tick</name>
    <name type="synonym">Deer tick</name>
    <dbReference type="NCBI Taxonomy" id="6945"/>
    <lineage>
        <taxon>Eukaryota</taxon>
        <taxon>Metazoa</taxon>
        <taxon>Ecdysozoa</taxon>
        <taxon>Arthropoda</taxon>
        <taxon>Chelicerata</taxon>
        <taxon>Arachnida</taxon>
        <taxon>Acari</taxon>
        <taxon>Parasitiformes</taxon>
        <taxon>Ixodida</taxon>
        <taxon>Ixodoidea</taxon>
        <taxon>Ixodidae</taxon>
        <taxon>Ixodinae</taxon>
        <taxon>Ixodes</taxon>
    </lineage>
</organism>
<accession>B7PH29</accession>
<protein>
    <submittedName>
        <fullName evidence="2 3">Uncharacterized protein</fullName>
    </submittedName>
</protein>
<gene>
    <name evidence="2" type="ORF">IscW_ISCW004013</name>
</gene>
<keyword evidence="4" id="KW-1185">Reference proteome</keyword>
<reference evidence="2 4" key="1">
    <citation type="submission" date="2008-03" db="EMBL/GenBank/DDBJ databases">
        <title>Annotation of Ixodes scapularis.</title>
        <authorList>
            <consortium name="Ixodes scapularis Genome Project Consortium"/>
            <person name="Caler E."/>
            <person name="Hannick L.I."/>
            <person name="Bidwell S."/>
            <person name="Joardar V."/>
            <person name="Thiagarajan M."/>
            <person name="Amedeo P."/>
            <person name="Galinsky K.J."/>
            <person name="Schobel S."/>
            <person name="Inman J."/>
            <person name="Hostetler J."/>
            <person name="Miller J."/>
            <person name="Hammond M."/>
            <person name="Megy K."/>
            <person name="Lawson D."/>
            <person name="Kodira C."/>
            <person name="Sutton G."/>
            <person name="Meyer J."/>
            <person name="Hill C.A."/>
            <person name="Birren B."/>
            <person name="Nene V."/>
            <person name="Collins F."/>
            <person name="Alarcon-Chaidez F."/>
            <person name="Wikel S."/>
            <person name="Strausberg R."/>
        </authorList>
    </citation>
    <scope>NUCLEOTIDE SEQUENCE [LARGE SCALE GENOMIC DNA]</scope>
    <source>
        <strain evidence="4">Wikel</strain>
        <strain evidence="2">Wikel colony</strain>
    </source>
</reference>
<dbReference type="InParanoid" id="B7PH29"/>
<name>B7PH29_IXOSC</name>
<dbReference type="EMBL" id="ABJB010028745">
    <property type="status" value="NOT_ANNOTATED_CDS"/>
    <property type="molecule type" value="Genomic_DNA"/>
</dbReference>